<dbReference type="Gramene" id="OMO68142">
    <property type="protein sequence ID" value="OMO68142"/>
    <property type="gene ID" value="CCACVL1_20063"/>
</dbReference>
<dbReference type="Proteomes" id="UP000188268">
    <property type="component" value="Unassembled WGS sequence"/>
</dbReference>
<comment type="caution">
    <text evidence="1">The sequence shown here is derived from an EMBL/GenBank/DDBJ whole genome shotgun (WGS) entry which is preliminary data.</text>
</comment>
<keyword evidence="2" id="KW-1185">Reference proteome</keyword>
<protein>
    <submittedName>
        <fullName evidence="1">Uncharacterized protein</fullName>
    </submittedName>
</protein>
<dbReference type="EMBL" id="AWWV01012244">
    <property type="protein sequence ID" value="OMO68142.1"/>
    <property type="molecule type" value="Genomic_DNA"/>
</dbReference>
<evidence type="ECO:0000313" key="1">
    <source>
        <dbReference type="EMBL" id="OMO68142.1"/>
    </source>
</evidence>
<sequence length="96" mass="10418">MEGLFSESEPSIISTELKFSPSIHISPEVMDRLQGCQAVWNPSGGRAGDLRCGGEPGPVAGTRRLVGAADYPARSGVPRYNFPGRYWKPMHVDGEE</sequence>
<name>A0A1R3HCU9_COCAP</name>
<proteinExistence type="predicted"/>
<organism evidence="1 2">
    <name type="scientific">Corchorus capsularis</name>
    <name type="common">Jute</name>
    <dbReference type="NCBI Taxonomy" id="210143"/>
    <lineage>
        <taxon>Eukaryota</taxon>
        <taxon>Viridiplantae</taxon>
        <taxon>Streptophyta</taxon>
        <taxon>Embryophyta</taxon>
        <taxon>Tracheophyta</taxon>
        <taxon>Spermatophyta</taxon>
        <taxon>Magnoliopsida</taxon>
        <taxon>eudicotyledons</taxon>
        <taxon>Gunneridae</taxon>
        <taxon>Pentapetalae</taxon>
        <taxon>rosids</taxon>
        <taxon>malvids</taxon>
        <taxon>Malvales</taxon>
        <taxon>Malvaceae</taxon>
        <taxon>Grewioideae</taxon>
        <taxon>Apeibeae</taxon>
        <taxon>Corchorus</taxon>
    </lineage>
</organism>
<gene>
    <name evidence="1" type="ORF">CCACVL1_20063</name>
</gene>
<evidence type="ECO:0000313" key="2">
    <source>
        <dbReference type="Proteomes" id="UP000188268"/>
    </source>
</evidence>
<accession>A0A1R3HCU9</accession>
<reference evidence="1 2" key="1">
    <citation type="submission" date="2013-09" db="EMBL/GenBank/DDBJ databases">
        <title>Corchorus capsularis genome sequencing.</title>
        <authorList>
            <person name="Alam M."/>
            <person name="Haque M.S."/>
            <person name="Islam M.S."/>
            <person name="Emdad E.M."/>
            <person name="Islam M.M."/>
            <person name="Ahmed B."/>
            <person name="Halim A."/>
            <person name="Hossen Q.M.M."/>
            <person name="Hossain M.Z."/>
            <person name="Ahmed R."/>
            <person name="Khan M.M."/>
            <person name="Islam R."/>
            <person name="Rashid M.M."/>
            <person name="Khan S.A."/>
            <person name="Rahman M.S."/>
            <person name="Alam M."/>
        </authorList>
    </citation>
    <scope>NUCLEOTIDE SEQUENCE [LARGE SCALE GENOMIC DNA]</scope>
    <source>
        <strain evidence="2">cv. CVL-1</strain>
        <tissue evidence="1">Whole seedling</tissue>
    </source>
</reference>
<dbReference type="AlphaFoldDB" id="A0A1R3HCU9"/>
<feature type="non-terminal residue" evidence="1">
    <location>
        <position position="96"/>
    </location>
</feature>